<organism evidence="1 2">
    <name type="scientific">Cytobacillus gottheilii</name>
    <dbReference type="NCBI Taxonomy" id="859144"/>
    <lineage>
        <taxon>Bacteria</taxon>
        <taxon>Bacillati</taxon>
        <taxon>Bacillota</taxon>
        <taxon>Bacilli</taxon>
        <taxon>Bacillales</taxon>
        <taxon>Bacillaceae</taxon>
        <taxon>Cytobacillus</taxon>
    </lineage>
</organism>
<dbReference type="Pfam" id="PF08020">
    <property type="entry name" value="DUF1706"/>
    <property type="match status" value="1"/>
</dbReference>
<keyword evidence="2" id="KW-1185">Reference proteome</keyword>
<dbReference type="InterPro" id="IPR012550">
    <property type="entry name" value="DUF1706"/>
</dbReference>
<evidence type="ECO:0000313" key="2">
    <source>
        <dbReference type="Proteomes" id="UP000679247"/>
    </source>
</evidence>
<dbReference type="PANTHER" id="PTHR40658">
    <property type="match status" value="1"/>
</dbReference>
<dbReference type="Gene3D" id="1.20.120.450">
    <property type="entry name" value="dinb family like domain"/>
    <property type="match status" value="1"/>
</dbReference>
<reference evidence="1 2" key="1">
    <citation type="submission" date="2021-03" db="EMBL/GenBank/DDBJ databases">
        <title>The first data on the complete genome of the tetrodotoxin-producing bacterium.</title>
        <authorList>
            <person name="Melnikova D.I."/>
            <person name="Nijland R."/>
            <person name="Magarlamov T.Y."/>
        </authorList>
    </citation>
    <scope>NUCLEOTIDE SEQUENCE [LARGE SCALE GENOMIC DNA]</scope>
    <source>
        <strain evidence="1 2">1839</strain>
    </source>
</reference>
<sequence length="173" mass="20423">MARPQNKEDLIQASNDHFAELFQRIQSIPEPLRTNEFEFPGLNRSIRDLICHLHEWHLFLENWYTTGMNGEKPAMPAEGYTWRTTPDLNRSIQEKYSRTELSVGIDLVKESHERMMKLIESHTNEELFTKKYYKWTGTSSLGAYFVANTSSHYAWANKIIKKYENHLKRNKIG</sequence>
<proteinExistence type="predicted"/>
<dbReference type="PIRSF" id="PIRSF031551">
    <property type="entry name" value="DUF1706"/>
    <property type="match status" value="1"/>
</dbReference>
<name>A0ABX8FHP3_9BACI</name>
<dbReference type="PANTHER" id="PTHR40658:SF4">
    <property type="entry name" value="HYPOTHETICAL CYTOSOLIC PROTEIN"/>
    <property type="match status" value="1"/>
</dbReference>
<accession>A0ABX8FHP3</accession>
<dbReference type="InterPro" id="IPR034660">
    <property type="entry name" value="DinB/YfiT-like"/>
</dbReference>
<protein>
    <submittedName>
        <fullName evidence="1">ClbS/DfsB family four-helix bundle protein</fullName>
    </submittedName>
</protein>
<dbReference type="SUPFAM" id="SSF109854">
    <property type="entry name" value="DinB/YfiT-like putative metalloenzymes"/>
    <property type="match status" value="1"/>
</dbReference>
<dbReference type="Proteomes" id="UP000679247">
    <property type="component" value="Chromosome"/>
</dbReference>
<gene>
    <name evidence="1" type="ORF">J1899_11055</name>
</gene>
<dbReference type="EMBL" id="CP071709">
    <property type="protein sequence ID" value="QVY63543.1"/>
    <property type="molecule type" value="Genomic_DNA"/>
</dbReference>
<dbReference type="RefSeq" id="WP_214478677.1">
    <property type="nucleotide sequence ID" value="NZ_CP071709.1"/>
</dbReference>
<evidence type="ECO:0000313" key="1">
    <source>
        <dbReference type="EMBL" id="QVY63543.1"/>
    </source>
</evidence>